<dbReference type="RefSeq" id="WP_353707154.1">
    <property type="nucleotide sequence ID" value="NZ_CP159290.1"/>
</dbReference>
<sequence>MNTRTTDRSYADASYGTARRPALVTLAVVGALLVGSGASALPADTEDDPALQQTVEGDEASVEGREVITDGHVDVGPRFLDDTWTLQARDDRAVPPVWRFPDETVFHVVDESILEAPDSEDYAFLGVEPGAPLYVVPQVQNQAVVWLGWNTQDPEVTQRIDRGATLRLDGVEGPGSFLLFLQEGVTGPPNVLWNSGTAYPQDLWMDVNTHVHANWVFTEPGVYTLDVTMLADLTDGTHVEDPGVLRFAVGTSTDPQTAFPAANEEPAEGTTEPTADAPDTETDPADDADEADEVTDPESEDASASGVALWVGLAALVLVAAVVVTVVRGRRARALAEQEADGGDAHAGSADGAKDRS</sequence>
<feature type="region of interest" description="Disordered" evidence="1">
    <location>
        <begin position="335"/>
        <end position="357"/>
    </location>
</feature>
<proteinExistence type="predicted"/>
<dbReference type="EMBL" id="CP159290">
    <property type="protein sequence ID" value="XCH28707.1"/>
    <property type="molecule type" value="Genomic_DNA"/>
</dbReference>
<feature type="region of interest" description="Disordered" evidence="1">
    <location>
        <begin position="253"/>
        <end position="302"/>
    </location>
</feature>
<keyword evidence="2" id="KW-0812">Transmembrane</keyword>
<evidence type="ECO:0000256" key="2">
    <source>
        <dbReference type="SAM" id="Phobius"/>
    </source>
</evidence>
<feature type="compositionally biased region" description="Acidic residues" evidence="1">
    <location>
        <begin position="278"/>
        <end position="301"/>
    </location>
</feature>
<dbReference type="AlphaFoldDB" id="A0AAU8FVS8"/>
<feature type="transmembrane region" description="Helical" evidence="2">
    <location>
        <begin position="307"/>
        <end position="327"/>
    </location>
</feature>
<keyword evidence="2" id="KW-0472">Membrane</keyword>
<protein>
    <submittedName>
        <fullName evidence="3">Choice-of-anchor M domain-containing protein</fullName>
    </submittedName>
</protein>
<keyword evidence="2" id="KW-1133">Transmembrane helix</keyword>
<reference evidence="3" key="1">
    <citation type="submission" date="2024-06" db="EMBL/GenBank/DDBJ databases">
        <title>Complete genome sequence of the cellulolytic actinobacterium, Cellulosimicrobium ES-005.</title>
        <authorList>
            <person name="Matthews C.T."/>
            <person name="Underwood K.D."/>
            <person name="Ghanchi K.M."/>
            <person name="Fields S.D."/>
            <person name="Gardner S.G."/>
        </authorList>
    </citation>
    <scope>NUCLEOTIDE SEQUENCE</scope>
    <source>
        <strain evidence="3">ES-005</strain>
    </source>
</reference>
<dbReference type="NCBIfam" id="NF038134">
    <property type="entry name" value="choice_anch_M"/>
    <property type="match status" value="1"/>
</dbReference>
<feature type="compositionally biased region" description="Low complexity" evidence="1">
    <location>
        <begin position="260"/>
        <end position="277"/>
    </location>
</feature>
<accession>A0AAU8FVS8</accession>
<organism evidence="3">
    <name type="scientific">Cellulosimicrobium sp. ES-005</name>
    <dbReference type="NCBI Taxonomy" id="3163031"/>
    <lineage>
        <taxon>Bacteria</taxon>
        <taxon>Bacillati</taxon>
        <taxon>Actinomycetota</taxon>
        <taxon>Actinomycetes</taxon>
        <taxon>Micrococcales</taxon>
        <taxon>Promicromonosporaceae</taxon>
        <taxon>Cellulosimicrobium</taxon>
    </lineage>
</organism>
<name>A0AAU8FVS8_9MICO</name>
<dbReference type="NCBIfam" id="TIGR03769">
    <property type="entry name" value="P_ac_wall_RPT"/>
    <property type="match status" value="1"/>
</dbReference>
<dbReference type="InterPro" id="IPR022435">
    <property type="entry name" value="Surface-anchored_actinobac"/>
</dbReference>
<gene>
    <name evidence="3" type="ORF">ABRQ22_13965</name>
</gene>
<evidence type="ECO:0000256" key="1">
    <source>
        <dbReference type="SAM" id="MobiDB-lite"/>
    </source>
</evidence>
<evidence type="ECO:0000313" key="3">
    <source>
        <dbReference type="EMBL" id="XCH28707.1"/>
    </source>
</evidence>